<dbReference type="EMBL" id="ABDG02000020">
    <property type="protein sequence ID" value="EHK47783.1"/>
    <property type="molecule type" value="Genomic_DNA"/>
</dbReference>
<accession>G9NNZ6</accession>
<name>G9NNZ6_HYPAI</name>
<dbReference type="AlphaFoldDB" id="G9NNZ6"/>
<evidence type="ECO:0000313" key="2">
    <source>
        <dbReference type="Proteomes" id="UP000005426"/>
    </source>
</evidence>
<sequence length="55" mass="6212">MNPTVLSQVAYSAPRCSRKSYHWKQESREMHSRNDDTGGDVSKVQLASILFQSLA</sequence>
<evidence type="ECO:0000313" key="1">
    <source>
        <dbReference type="EMBL" id="EHK47783.1"/>
    </source>
</evidence>
<comment type="caution">
    <text evidence="1">The sequence shown here is derived from an EMBL/GenBank/DDBJ whole genome shotgun (WGS) entry which is preliminary data.</text>
</comment>
<organism evidence="1 2">
    <name type="scientific">Hypocrea atroviridis (strain ATCC 20476 / IMI 206040)</name>
    <name type="common">Trichoderma atroviride</name>
    <dbReference type="NCBI Taxonomy" id="452589"/>
    <lineage>
        <taxon>Eukaryota</taxon>
        <taxon>Fungi</taxon>
        <taxon>Dikarya</taxon>
        <taxon>Ascomycota</taxon>
        <taxon>Pezizomycotina</taxon>
        <taxon>Sordariomycetes</taxon>
        <taxon>Hypocreomycetidae</taxon>
        <taxon>Hypocreales</taxon>
        <taxon>Hypocreaceae</taxon>
        <taxon>Trichoderma</taxon>
    </lineage>
</organism>
<keyword evidence="2" id="KW-1185">Reference proteome</keyword>
<dbReference type="HOGENOM" id="CLU_3032637_0_0_1"/>
<gene>
    <name evidence="1" type="ORF">TRIATDRAFT_256073</name>
</gene>
<proteinExistence type="predicted"/>
<dbReference type="Proteomes" id="UP000005426">
    <property type="component" value="Unassembled WGS sequence"/>
</dbReference>
<protein>
    <submittedName>
        <fullName evidence="1">Uncharacterized protein</fullName>
    </submittedName>
</protein>
<reference evidence="1 2" key="1">
    <citation type="journal article" date="2011" name="Genome Biol.">
        <title>Comparative genome sequence analysis underscores mycoparasitism as the ancestral life style of Trichoderma.</title>
        <authorList>
            <person name="Kubicek C.P."/>
            <person name="Herrera-Estrella A."/>
            <person name="Seidl-Seiboth V."/>
            <person name="Martinez D.A."/>
            <person name="Druzhinina I.S."/>
            <person name="Thon M."/>
            <person name="Zeilinger S."/>
            <person name="Casas-Flores S."/>
            <person name="Horwitz B.A."/>
            <person name="Mukherjee P.K."/>
            <person name="Mukherjee M."/>
            <person name="Kredics L."/>
            <person name="Alcaraz L.D."/>
            <person name="Aerts A."/>
            <person name="Antal Z."/>
            <person name="Atanasova L."/>
            <person name="Cervantes-Badillo M.G."/>
            <person name="Challacombe J."/>
            <person name="Chertkov O."/>
            <person name="McCluskey K."/>
            <person name="Coulpier F."/>
            <person name="Deshpande N."/>
            <person name="von Doehren H."/>
            <person name="Ebbole D.J."/>
            <person name="Esquivel-Naranjo E.U."/>
            <person name="Fekete E."/>
            <person name="Flipphi M."/>
            <person name="Glaser F."/>
            <person name="Gomez-Rodriguez E.Y."/>
            <person name="Gruber S."/>
            <person name="Han C."/>
            <person name="Henrissat B."/>
            <person name="Hermosa R."/>
            <person name="Hernandez-Onate M."/>
            <person name="Karaffa L."/>
            <person name="Kosti I."/>
            <person name="Le Crom S."/>
            <person name="Lindquist E."/>
            <person name="Lucas S."/>
            <person name="Luebeck M."/>
            <person name="Luebeck P.S."/>
            <person name="Margeot A."/>
            <person name="Metz B."/>
            <person name="Misra M."/>
            <person name="Nevalainen H."/>
            <person name="Omann M."/>
            <person name="Packer N."/>
            <person name="Perrone G."/>
            <person name="Uresti-Rivera E.E."/>
            <person name="Salamov A."/>
            <person name="Schmoll M."/>
            <person name="Seiboth B."/>
            <person name="Shapiro H."/>
            <person name="Sukno S."/>
            <person name="Tamayo-Ramos J.A."/>
            <person name="Tisch D."/>
            <person name="Wiest A."/>
            <person name="Wilkinson H.H."/>
            <person name="Zhang M."/>
            <person name="Coutinho P.M."/>
            <person name="Kenerley C.M."/>
            <person name="Monte E."/>
            <person name="Baker S.E."/>
            <person name="Grigoriev I.V."/>
        </authorList>
    </citation>
    <scope>NUCLEOTIDE SEQUENCE [LARGE SCALE GENOMIC DNA]</scope>
    <source>
        <strain evidence="2">ATCC 20476 / IMI 206040</strain>
    </source>
</reference>